<feature type="region of interest" description="Disordered" evidence="6">
    <location>
        <begin position="126"/>
        <end position="194"/>
    </location>
</feature>
<dbReference type="GO" id="GO:0016491">
    <property type="term" value="F:oxidoreductase activity"/>
    <property type="evidence" value="ECO:0007669"/>
    <property type="project" value="UniProtKB-KW"/>
</dbReference>
<keyword evidence="3" id="KW-0285">Flavoprotein</keyword>
<evidence type="ECO:0000256" key="6">
    <source>
        <dbReference type="SAM" id="MobiDB-lite"/>
    </source>
</evidence>
<dbReference type="Gene3D" id="3.30.465.10">
    <property type="match status" value="1"/>
</dbReference>
<evidence type="ECO:0000256" key="5">
    <source>
        <dbReference type="ARBA" id="ARBA00023002"/>
    </source>
</evidence>
<gene>
    <name evidence="8" type="ORF">SCHPADRAFT_919987</name>
</gene>
<reference evidence="8 9" key="1">
    <citation type="submission" date="2015-04" db="EMBL/GenBank/DDBJ databases">
        <title>Complete genome sequence of Schizopora paradoxa KUC8140, a cosmopolitan wood degrader in East Asia.</title>
        <authorList>
            <consortium name="DOE Joint Genome Institute"/>
            <person name="Min B."/>
            <person name="Park H."/>
            <person name="Jang Y."/>
            <person name="Kim J.-J."/>
            <person name="Kim K.H."/>
            <person name="Pangilinan J."/>
            <person name="Lipzen A."/>
            <person name="Riley R."/>
            <person name="Grigoriev I.V."/>
            <person name="Spatafora J.W."/>
            <person name="Choi I.-G."/>
        </authorList>
    </citation>
    <scope>NUCLEOTIDE SEQUENCE [LARGE SCALE GENOMIC DNA]</scope>
    <source>
        <strain evidence="8 9">KUC8140</strain>
    </source>
</reference>
<dbReference type="PANTHER" id="PTHR42973">
    <property type="entry name" value="BINDING OXIDOREDUCTASE, PUTATIVE (AFU_ORTHOLOGUE AFUA_1G17690)-RELATED"/>
    <property type="match status" value="1"/>
</dbReference>
<dbReference type="Gene3D" id="3.30.43.10">
    <property type="entry name" value="Uridine Diphospho-n-acetylenolpyruvylglucosamine Reductase, domain 2"/>
    <property type="match status" value="1"/>
</dbReference>
<feature type="compositionally biased region" description="Polar residues" evidence="6">
    <location>
        <begin position="170"/>
        <end position="188"/>
    </location>
</feature>
<dbReference type="InterPro" id="IPR016169">
    <property type="entry name" value="FAD-bd_PCMH_sub2"/>
</dbReference>
<feature type="compositionally biased region" description="Polar residues" evidence="6">
    <location>
        <begin position="325"/>
        <end position="345"/>
    </location>
</feature>
<keyword evidence="5" id="KW-0560">Oxidoreductase</keyword>
<keyword evidence="9" id="KW-1185">Reference proteome</keyword>
<organism evidence="8 9">
    <name type="scientific">Schizopora paradoxa</name>
    <dbReference type="NCBI Taxonomy" id="27342"/>
    <lineage>
        <taxon>Eukaryota</taxon>
        <taxon>Fungi</taxon>
        <taxon>Dikarya</taxon>
        <taxon>Basidiomycota</taxon>
        <taxon>Agaricomycotina</taxon>
        <taxon>Agaricomycetes</taxon>
        <taxon>Hymenochaetales</taxon>
        <taxon>Schizoporaceae</taxon>
        <taxon>Schizopora</taxon>
    </lineage>
</organism>
<dbReference type="PROSITE" id="PS51387">
    <property type="entry name" value="FAD_PCMH"/>
    <property type="match status" value="1"/>
</dbReference>
<feature type="compositionally biased region" description="Polar residues" evidence="6">
    <location>
        <begin position="267"/>
        <end position="281"/>
    </location>
</feature>
<dbReference type="AlphaFoldDB" id="A0A0H2SGM8"/>
<dbReference type="InterPro" id="IPR016166">
    <property type="entry name" value="FAD-bd_PCMH"/>
</dbReference>
<feature type="compositionally biased region" description="Polar residues" evidence="6">
    <location>
        <begin position="299"/>
        <end position="316"/>
    </location>
</feature>
<dbReference type="InterPro" id="IPR016167">
    <property type="entry name" value="FAD-bd_PCMH_sub1"/>
</dbReference>
<comment type="similarity">
    <text evidence="2">Belongs to the oxygen-dependent FAD-linked oxidoreductase family.</text>
</comment>
<accession>A0A0H2SGM8</accession>
<dbReference type="Proteomes" id="UP000053477">
    <property type="component" value="Unassembled WGS sequence"/>
</dbReference>
<dbReference type="InterPro" id="IPR036318">
    <property type="entry name" value="FAD-bd_PCMH-like_sf"/>
</dbReference>
<dbReference type="Pfam" id="PF08031">
    <property type="entry name" value="BBE"/>
    <property type="match status" value="1"/>
</dbReference>
<keyword evidence="4" id="KW-0274">FAD</keyword>
<dbReference type="GO" id="GO:0071949">
    <property type="term" value="F:FAD binding"/>
    <property type="evidence" value="ECO:0007669"/>
    <property type="project" value="InterPro"/>
</dbReference>
<feature type="compositionally biased region" description="Low complexity" evidence="6">
    <location>
        <begin position="237"/>
        <end position="249"/>
    </location>
</feature>
<dbReference type="STRING" id="27342.A0A0H2SGM8"/>
<protein>
    <recommendedName>
        <fullName evidence="7">FAD-binding PCMH-type domain-containing protein</fullName>
    </recommendedName>
</protein>
<evidence type="ECO:0000313" key="8">
    <source>
        <dbReference type="EMBL" id="KLO16231.1"/>
    </source>
</evidence>
<dbReference type="OrthoDB" id="9996127at2759"/>
<dbReference type="Gene3D" id="3.40.462.20">
    <property type="match status" value="1"/>
</dbReference>
<dbReference type="InterPro" id="IPR050416">
    <property type="entry name" value="FAD-linked_Oxidoreductase"/>
</dbReference>
<dbReference type="SUPFAM" id="SSF56176">
    <property type="entry name" value="FAD-binding/transporter-associated domain-like"/>
    <property type="match status" value="2"/>
</dbReference>
<evidence type="ECO:0000256" key="2">
    <source>
        <dbReference type="ARBA" id="ARBA00005466"/>
    </source>
</evidence>
<evidence type="ECO:0000256" key="3">
    <source>
        <dbReference type="ARBA" id="ARBA00022630"/>
    </source>
</evidence>
<feature type="region of interest" description="Disordered" evidence="6">
    <location>
        <begin position="231"/>
        <end position="395"/>
    </location>
</feature>
<evidence type="ECO:0000256" key="4">
    <source>
        <dbReference type="ARBA" id="ARBA00022827"/>
    </source>
</evidence>
<comment type="cofactor">
    <cofactor evidence="1">
        <name>FAD</name>
        <dbReference type="ChEBI" id="CHEBI:57692"/>
    </cofactor>
</comment>
<feature type="domain" description="FAD-binding PCMH-type" evidence="7">
    <location>
        <begin position="440"/>
        <end position="554"/>
    </location>
</feature>
<dbReference type="InParanoid" id="A0A0H2SGM8"/>
<dbReference type="Pfam" id="PF01565">
    <property type="entry name" value="FAD_binding_4"/>
    <property type="match status" value="1"/>
</dbReference>
<evidence type="ECO:0000256" key="1">
    <source>
        <dbReference type="ARBA" id="ARBA00001974"/>
    </source>
</evidence>
<evidence type="ECO:0000259" key="7">
    <source>
        <dbReference type="PROSITE" id="PS51387"/>
    </source>
</evidence>
<feature type="compositionally biased region" description="Polar residues" evidence="6">
    <location>
        <begin position="369"/>
        <end position="385"/>
    </location>
</feature>
<dbReference type="InterPro" id="IPR006094">
    <property type="entry name" value="Oxid_FAD_bind_N"/>
</dbReference>
<proteinExistence type="inferred from homology"/>
<dbReference type="PANTHER" id="PTHR42973:SF39">
    <property type="entry name" value="FAD-BINDING PCMH-TYPE DOMAIN-CONTAINING PROTEIN"/>
    <property type="match status" value="1"/>
</dbReference>
<dbReference type="InterPro" id="IPR012951">
    <property type="entry name" value="BBE"/>
</dbReference>
<dbReference type="EMBL" id="KQ085919">
    <property type="protein sequence ID" value="KLO16231.1"/>
    <property type="molecule type" value="Genomic_DNA"/>
</dbReference>
<name>A0A0H2SGM8_9AGAM</name>
<sequence>MATLSGVVPTKVSPDFSDYFLPDDVLQELSQVVRGQIYSRKNSDDFKYYTQIFNGNVVTPAKAVVLPIDAEDVSAIIKLCLKHDLHPSIKAGGYGTAGHSICGDIVLDLRKLDGVEIEPPQFSGGFIGLKDMSPPNSKGKGRVEPESIPVTPGVLAGNISTPLEPLRISGTPQPSGSLKRTRSPTSQYPYDYGLPRNETVSALLHHDETEILPPNSRRRFDRELDVAPVGDAMSRQSSSGSDNSKASGSTPDTSMSMHSDDAHVDPSKSNPAATGSDSSNAPFAADHDHQRILMGGPPQTASGSTRMIDSASSPSGPQGPEASLNIFSGRNLSQITPSLPSNASGEGSGVARTSVAGGLRSEDPFSYLDTPTGSSTAMHRSIQAQSSFPPPMSSMQRFAQSIAGPSHTPFRTPFNMPGSFPGSSAFIASAANPVHPHAFMTIGAGVKQRDIDTYSHENPLPAVDLNGNAGRIPYHIPLAAHPVGSSVLLLGGFGFLSRLHGLSADALVEAEMVLADGSIVIVNEKEHEDLWWAIRGAGPAFGVVTRYKARAYPVAVVFAGNLVYNFHAATAVSLVKHFRDCVKAAPRELYANVLFTAGPTGKGSLVVVQICYIGPREKGREFLEAIGSWDGEPCILNEVSEKTFLHQQDSVAQILRGKSGRQWFIRSALITSLPDEIIHKTVDDFADTPVGCTWLFELAGGAVGDADDTCLPKKQREASFTLAAFHQWELEDDDPRCVSTAERWIHDTLAPVSVGGPYPAFLGRSEFPERVKASFGENWDRLVEIKRKYDPQCLFRNSFWPVDKEGETIEPSAHQPPSP</sequence>
<evidence type="ECO:0000313" key="9">
    <source>
        <dbReference type="Proteomes" id="UP000053477"/>
    </source>
</evidence>